<dbReference type="InterPro" id="IPR036390">
    <property type="entry name" value="WH_DNA-bd_sf"/>
</dbReference>
<evidence type="ECO:0000259" key="1">
    <source>
        <dbReference type="Pfam" id="PF03551"/>
    </source>
</evidence>
<dbReference type="PANTHER" id="PTHR43252">
    <property type="entry name" value="TRANSCRIPTIONAL REGULATOR YQJI"/>
    <property type="match status" value="1"/>
</dbReference>
<gene>
    <name evidence="2" type="ORF">DFJ65_2641</name>
</gene>
<dbReference type="InterPro" id="IPR036388">
    <property type="entry name" value="WH-like_DNA-bd_sf"/>
</dbReference>
<comment type="caution">
    <text evidence="2">The sequence shown here is derived from an EMBL/GenBank/DDBJ whole genome shotgun (WGS) entry which is preliminary data.</text>
</comment>
<sequence length="168" mass="18929">MTMLALLQHQPNHGFALKQRYDELFGQERDLRPAQVYSTLTRLERDGYLSDLGFEKGSAADKRLYAITDSGVTTVHHWIRTPSLPVGRPTELFTKVVLALVAGLDPRDVLDSHRDLYLARMREITAARRAGDVVDRLAGDYEIAHLSADLDWIETAGRRLGDLTKELS</sequence>
<dbReference type="Gene3D" id="1.10.10.10">
    <property type="entry name" value="Winged helix-like DNA-binding domain superfamily/Winged helix DNA-binding domain"/>
    <property type="match status" value="1"/>
</dbReference>
<accession>A0A3D9UQ37</accession>
<dbReference type="InterPro" id="IPR005149">
    <property type="entry name" value="Tscrpt_reg_PadR_N"/>
</dbReference>
<protein>
    <submittedName>
        <fullName evidence="2">PadR family transcriptional regulator</fullName>
    </submittedName>
</protein>
<evidence type="ECO:0000313" key="3">
    <source>
        <dbReference type="Proteomes" id="UP000256253"/>
    </source>
</evidence>
<dbReference type="PANTHER" id="PTHR43252:SF6">
    <property type="entry name" value="NEGATIVE TRANSCRIPTION REGULATOR PADR"/>
    <property type="match status" value="1"/>
</dbReference>
<dbReference type="Pfam" id="PF03551">
    <property type="entry name" value="PadR"/>
    <property type="match status" value="1"/>
</dbReference>
<feature type="domain" description="Transcription regulator PadR N-terminal" evidence="1">
    <location>
        <begin position="3"/>
        <end position="74"/>
    </location>
</feature>
<keyword evidence="3" id="KW-1185">Reference proteome</keyword>
<name>A0A3D9UQ37_9MICO</name>
<dbReference type="EMBL" id="QTUA01000001">
    <property type="protein sequence ID" value="REF31572.1"/>
    <property type="molecule type" value="Genomic_DNA"/>
</dbReference>
<dbReference type="AlphaFoldDB" id="A0A3D9UQ37"/>
<dbReference type="Proteomes" id="UP000256253">
    <property type="component" value="Unassembled WGS sequence"/>
</dbReference>
<proteinExistence type="predicted"/>
<reference evidence="2 3" key="1">
    <citation type="submission" date="2018-08" db="EMBL/GenBank/DDBJ databases">
        <title>Sequencing the genomes of 1000 actinobacteria strains.</title>
        <authorList>
            <person name="Klenk H.-P."/>
        </authorList>
    </citation>
    <scope>NUCLEOTIDE SEQUENCE [LARGE SCALE GENOMIC DNA]</scope>
    <source>
        <strain evidence="2 3">DSM 22967</strain>
    </source>
</reference>
<evidence type="ECO:0000313" key="2">
    <source>
        <dbReference type="EMBL" id="REF31572.1"/>
    </source>
</evidence>
<dbReference type="SUPFAM" id="SSF46785">
    <property type="entry name" value="Winged helix' DNA-binding domain"/>
    <property type="match status" value="1"/>
</dbReference>
<organism evidence="2 3">
    <name type="scientific">Calidifontibacter indicus</name>
    <dbReference type="NCBI Taxonomy" id="419650"/>
    <lineage>
        <taxon>Bacteria</taxon>
        <taxon>Bacillati</taxon>
        <taxon>Actinomycetota</taxon>
        <taxon>Actinomycetes</taxon>
        <taxon>Micrococcales</taxon>
        <taxon>Dermacoccaceae</taxon>
        <taxon>Calidifontibacter</taxon>
    </lineage>
</organism>